<name>K4ALJ6_SETIT</name>
<accession>K4ALJ6</accession>
<dbReference type="eggNOG" id="ENOG502R5CB">
    <property type="taxonomic scope" value="Eukaryota"/>
</dbReference>
<dbReference type="HOGENOM" id="CLU_2534248_0_0_1"/>
<organism evidence="1 2">
    <name type="scientific">Setaria italica</name>
    <name type="common">Foxtail millet</name>
    <name type="synonym">Panicum italicum</name>
    <dbReference type="NCBI Taxonomy" id="4555"/>
    <lineage>
        <taxon>Eukaryota</taxon>
        <taxon>Viridiplantae</taxon>
        <taxon>Streptophyta</taxon>
        <taxon>Embryophyta</taxon>
        <taxon>Tracheophyta</taxon>
        <taxon>Spermatophyta</taxon>
        <taxon>Magnoliopsida</taxon>
        <taxon>Liliopsida</taxon>
        <taxon>Poales</taxon>
        <taxon>Poaceae</taxon>
        <taxon>PACMAD clade</taxon>
        <taxon>Panicoideae</taxon>
        <taxon>Panicodae</taxon>
        <taxon>Paniceae</taxon>
        <taxon>Cenchrinae</taxon>
        <taxon>Setaria</taxon>
    </lineage>
</organism>
<dbReference type="EnsemblPlants" id="KQK89517">
    <property type="protein sequence ID" value="KQK89517"/>
    <property type="gene ID" value="SETIT_039777mg"/>
</dbReference>
<evidence type="ECO:0000313" key="2">
    <source>
        <dbReference type="Proteomes" id="UP000004995"/>
    </source>
</evidence>
<protein>
    <submittedName>
        <fullName evidence="1">Uncharacterized protein</fullName>
    </submittedName>
</protein>
<reference evidence="2" key="1">
    <citation type="journal article" date="2012" name="Nat. Biotechnol.">
        <title>Reference genome sequence of the model plant Setaria.</title>
        <authorList>
            <person name="Bennetzen J.L."/>
            <person name="Schmutz J."/>
            <person name="Wang H."/>
            <person name="Percifield R."/>
            <person name="Hawkins J."/>
            <person name="Pontaroli A.C."/>
            <person name="Estep M."/>
            <person name="Feng L."/>
            <person name="Vaughn J.N."/>
            <person name="Grimwood J."/>
            <person name="Jenkins J."/>
            <person name="Barry K."/>
            <person name="Lindquist E."/>
            <person name="Hellsten U."/>
            <person name="Deshpande S."/>
            <person name="Wang X."/>
            <person name="Wu X."/>
            <person name="Mitros T."/>
            <person name="Triplett J."/>
            <person name="Yang X."/>
            <person name="Ye C.Y."/>
            <person name="Mauro-Herrera M."/>
            <person name="Wang L."/>
            <person name="Li P."/>
            <person name="Sharma M."/>
            <person name="Sharma R."/>
            <person name="Ronald P.C."/>
            <person name="Panaud O."/>
            <person name="Kellogg E.A."/>
            <person name="Brutnell T.P."/>
            <person name="Doust A.N."/>
            <person name="Tuskan G.A."/>
            <person name="Rokhsar D."/>
            <person name="Devos K.M."/>
        </authorList>
    </citation>
    <scope>NUCLEOTIDE SEQUENCE [LARGE SCALE GENOMIC DNA]</scope>
    <source>
        <strain evidence="2">cv. Yugu1</strain>
    </source>
</reference>
<dbReference type="InParanoid" id="K4ALJ6"/>
<dbReference type="Proteomes" id="UP000004995">
    <property type="component" value="Unassembled WGS sequence"/>
</dbReference>
<dbReference type="Gramene" id="KQK89517">
    <property type="protein sequence ID" value="KQK89517"/>
    <property type="gene ID" value="SETIT_039777mg"/>
</dbReference>
<proteinExistence type="predicted"/>
<reference evidence="1" key="2">
    <citation type="submission" date="2018-08" db="UniProtKB">
        <authorList>
            <consortium name="EnsemblPlants"/>
        </authorList>
    </citation>
    <scope>IDENTIFICATION</scope>
    <source>
        <strain evidence="1">Yugu1</strain>
    </source>
</reference>
<evidence type="ECO:0000313" key="1">
    <source>
        <dbReference type="EnsemblPlants" id="KQK89517"/>
    </source>
</evidence>
<dbReference type="AlphaFoldDB" id="K4ALJ6"/>
<keyword evidence="2" id="KW-1185">Reference proteome</keyword>
<sequence length="84" mass="9872">LWLQGKTLPPQVVDIHNYGLMQLVNFIAEHYKWGSKQYISLWCDLDNDSIEIKSDEHLYEWFELNLENGVVHIVAQINDFEGPL</sequence>
<dbReference type="EMBL" id="AGNK02005735">
    <property type="status" value="NOT_ANNOTATED_CDS"/>
    <property type="molecule type" value="Genomic_DNA"/>
</dbReference>